<dbReference type="Proteomes" id="UP000077684">
    <property type="component" value="Unassembled WGS sequence"/>
</dbReference>
<evidence type="ECO:0000313" key="8">
    <source>
        <dbReference type="EMBL" id="KAE8253278.1"/>
    </source>
</evidence>
<dbReference type="PANTHER" id="PTHR47540:SF2">
    <property type="entry name" value="ZN(II)2CYS6 TRANSCRIPTION FACTOR (EUROFUNG)"/>
    <property type="match status" value="1"/>
</dbReference>
<dbReference type="EMBL" id="LWDE02000103">
    <property type="protein sequence ID" value="KAE8253278.1"/>
    <property type="molecule type" value="Genomic_DNA"/>
</dbReference>
<dbReference type="Gene3D" id="4.10.240.10">
    <property type="entry name" value="Zn(2)-C6 fungal-type DNA-binding domain"/>
    <property type="match status" value="1"/>
</dbReference>
<dbReference type="PROSITE" id="PS00463">
    <property type="entry name" value="ZN2_CY6_FUNGAL_1"/>
    <property type="match status" value="1"/>
</dbReference>
<dbReference type="Pfam" id="PF00172">
    <property type="entry name" value="Zn_clus"/>
    <property type="match status" value="1"/>
</dbReference>
<feature type="compositionally biased region" description="Polar residues" evidence="6">
    <location>
        <begin position="1"/>
        <end position="28"/>
    </location>
</feature>
<feature type="domain" description="Zn(2)-C6 fungal-type" evidence="7">
    <location>
        <begin position="171"/>
        <end position="200"/>
    </location>
</feature>
<keyword evidence="3" id="KW-0238">DNA-binding</keyword>
<feature type="region of interest" description="Disordered" evidence="6">
    <location>
        <begin position="1"/>
        <end position="166"/>
    </location>
</feature>
<dbReference type="SMART" id="SM00066">
    <property type="entry name" value="GAL4"/>
    <property type="match status" value="1"/>
</dbReference>
<evidence type="ECO:0000256" key="3">
    <source>
        <dbReference type="ARBA" id="ARBA00023125"/>
    </source>
</evidence>
<dbReference type="GO" id="GO:0008270">
    <property type="term" value="F:zinc ion binding"/>
    <property type="evidence" value="ECO:0007669"/>
    <property type="project" value="InterPro"/>
</dbReference>
<organism evidence="8 9">
    <name type="scientific">Tilletia controversa</name>
    <name type="common">dwarf bunt fungus</name>
    <dbReference type="NCBI Taxonomy" id="13291"/>
    <lineage>
        <taxon>Eukaryota</taxon>
        <taxon>Fungi</taxon>
        <taxon>Dikarya</taxon>
        <taxon>Basidiomycota</taxon>
        <taxon>Ustilaginomycotina</taxon>
        <taxon>Exobasidiomycetes</taxon>
        <taxon>Tilletiales</taxon>
        <taxon>Tilletiaceae</taxon>
        <taxon>Tilletia</taxon>
    </lineage>
</organism>
<dbReference type="GO" id="GO:0000981">
    <property type="term" value="F:DNA-binding transcription factor activity, RNA polymerase II-specific"/>
    <property type="evidence" value="ECO:0007669"/>
    <property type="project" value="InterPro"/>
</dbReference>
<evidence type="ECO:0000256" key="2">
    <source>
        <dbReference type="ARBA" id="ARBA00023015"/>
    </source>
</evidence>
<feature type="region of interest" description="Disordered" evidence="6">
    <location>
        <begin position="267"/>
        <end position="286"/>
    </location>
</feature>
<feature type="compositionally biased region" description="Polar residues" evidence="6">
    <location>
        <begin position="378"/>
        <end position="411"/>
    </location>
</feature>
<feature type="compositionally biased region" description="Polar residues" evidence="6">
    <location>
        <begin position="464"/>
        <end position="474"/>
    </location>
</feature>
<dbReference type="InterPro" id="IPR036864">
    <property type="entry name" value="Zn2-C6_fun-type_DNA-bd_sf"/>
</dbReference>
<comment type="subcellular location">
    <subcellularLocation>
        <location evidence="1">Nucleus</location>
    </subcellularLocation>
</comment>
<feature type="compositionally biased region" description="Pro residues" evidence="6">
    <location>
        <begin position="36"/>
        <end position="45"/>
    </location>
</feature>
<proteinExistence type="predicted"/>
<dbReference type="PROSITE" id="PS50048">
    <property type="entry name" value="ZN2_CY6_FUNGAL_2"/>
    <property type="match status" value="1"/>
</dbReference>
<feature type="region of interest" description="Disordered" evidence="6">
    <location>
        <begin position="453"/>
        <end position="478"/>
    </location>
</feature>
<evidence type="ECO:0000313" key="9">
    <source>
        <dbReference type="Proteomes" id="UP000077684"/>
    </source>
</evidence>
<protein>
    <recommendedName>
        <fullName evidence="7">Zn(2)-C6 fungal-type domain-containing protein</fullName>
    </recommendedName>
</protein>
<feature type="compositionally biased region" description="Basic and acidic residues" evidence="6">
    <location>
        <begin position="760"/>
        <end position="786"/>
    </location>
</feature>
<sequence length="786" mass="84439">MHSPSFTSTNSQRPSGTQNSSALPGVQQSSARASSPVPPRSPAPARPTEAQSHADLRKEPVAWQQQRQPPQHRHAWSSPSHGSGVPFATPSNSRPAHFPRFQGMVSATDGGTEELSNTRMSFQHPPLREDGRPLPFTAEVPSQSPQRRHIDSSTRGMDRGKATKRRRAPQACMRCRGQKLRCDGQQPCGRCIAQGAECKFDGGQRGVGLGNAVELNTPHQRQNVGGPMGIPGSSASGFREGVVGSMPSSPSGGALALAMDHGYFPGSSSSSPVLSRTPPQPMYPPPAAALSSFTPGAVSQPQFVAHGRAATTIPALTQTQGHPRSTHFSGPYGPAPSIPAESPSSTTSHPRFQPGTSSSGPNSWHDRHGGRMAPPPSTQAFSSYPPTNTISQSQSWPNVGTVGSSMASSRSIPPPGNMTHPATTPFEHEILARLIRVENALHELGQDVQGILSSMSSHPRHPRQNPSYSVSPPSTAVHGAERLAAAERIGHGTSPQIQASTHLSPRLRHEGAHVDLRNISRTPQGAPPPHIHPSGPSALRGPSPVPSTLRGGHVRPRTSGSGTDERVQIPPRTSSTMFGSRGSPGFAPGQQSSETRVGQGQYSDEYPRSALPVGLESVPERPSSWSGPREERGSERDTGQMREIAEQGALTKPRTPPELPTVSAIDAWRSGSRGRQRATTDVGSTASPSNSLHQAQLFPAPIRAVHHQSQQQPGQQQRQPQHQLHQQQYPHQHQHQHQHHIEEQPQPQHEEQSHQLQHARPSDDRPMHGDDGDRGVKRRRLSEESD</sequence>
<feature type="compositionally biased region" description="Polar residues" evidence="6">
    <location>
        <begin position="589"/>
        <end position="602"/>
    </location>
</feature>
<dbReference type="GO" id="GO:0043565">
    <property type="term" value="F:sequence-specific DNA binding"/>
    <property type="evidence" value="ECO:0007669"/>
    <property type="project" value="TreeGrafter"/>
</dbReference>
<dbReference type="CDD" id="cd00067">
    <property type="entry name" value="GAL4"/>
    <property type="match status" value="1"/>
</dbReference>
<feature type="compositionally biased region" description="Low complexity" evidence="6">
    <location>
        <begin position="707"/>
        <end position="731"/>
    </location>
</feature>
<dbReference type="GO" id="GO:0005634">
    <property type="term" value="C:nucleus"/>
    <property type="evidence" value="ECO:0007669"/>
    <property type="project" value="UniProtKB-SubCell"/>
</dbReference>
<evidence type="ECO:0000256" key="1">
    <source>
        <dbReference type="ARBA" id="ARBA00004123"/>
    </source>
</evidence>
<dbReference type="GO" id="GO:0045944">
    <property type="term" value="P:positive regulation of transcription by RNA polymerase II"/>
    <property type="evidence" value="ECO:0007669"/>
    <property type="project" value="TreeGrafter"/>
</dbReference>
<feature type="compositionally biased region" description="Polar residues" evidence="6">
    <location>
        <begin position="314"/>
        <end position="328"/>
    </location>
</feature>
<feature type="compositionally biased region" description="Low complexity" evidence="6">
    <location>
        <begin position="338"/>
        <end position="348"/>
    </location>
</feature>
<evidence type="ECO:0000256" key="4">
    <source>
        <dbReference type="ARBA" id="ARBA00023163"/>
    </source>
</evidence>
<dbReference type="AlphaFoldDB" id="A0A8X7MZ92"/>
<reference evidence="8" key="2">
    <citation type="journal article" date="2019" name="IMA Fungus">
        <title>Genome sequencing and comparison of five Tilletia species to identify candidate genes for the detection of regulated species infecting wheat.</title>
        <authorList>
            <person name="Nguyen H.D.T."/>
            <person name="Sultana T."/>
            <person name="Kesanakurti P."/>
            <person name="Hambleton S."/>
        </authorList>
    </citation>
    <scope>NUCLEOTIDE SEQUENCE</scope>
    <source>
        <strain evidence="8">DAOMC 236426</strain>
    </source>
</reference>
<feature type="compositionally biased region" description="Basic and acidic residues" evidence="6">
    <location>
        <begin position="628"/>
        <end position="645"/>
    </location>
</feature>
<dbReference type="PANTHER" id="PTHR47540">
    <property type="entry name" value="THIAMINE REPRESSIBLE GENES REGULATORY PROTEIN THI5"/>
    <property type="match status" value="1"/>
</dbReference>
<accession>A0A8X7MZ92</accession>
<keyword evidence="2" id="KW-0805">Transcription regulation</keyword>
<dbReference type="InterPro" id="IPR051711">
    <property type="entry name" value="Stress_Response_Reg"/>
</dbReference>
<gene>
    <name evidence="8" type="ORF">A4X06_0g1580</name>
</gene>
<feature type="region of interest" description="Disordered" evidence="6">
    <location>
        <begin position="519"/>
        <end position="786"/>
    </location>
</feature>
<dbReference type="InterPro" id="IPR001138">
    <property type="entry name" value="Zn2Cys6_DnaBD"/>
</dbReference>
<dbReference type="SUPFAM" id="SSF57701">
    <property type="entry name" value="Zn2/Cys6 DNA-binding domain"/>
    <property type="match status" value="1"/>
</dbReference>
<evidence type="ECO:0000256" key="5">
    <source>
        <dbReference type="ARBA" id="ARBA00023242"/>
    </source>
</evidence>
<evidence type="ECO:0000259" key="7">
    <source>
        <dbReference type="PROSITE" id="PS50048"/>
    </source>
</evidence>
<keyword evidence="5" id="KW-0539">Nucleus</keyword>
<name>A0A8X7MZ92_9BASI</name>
<keyword evidence="4" id="KW-0804">Transcription</keyword>
<evidence type="ECO:0000256" key="6">
    <source>
        <dbReference type="SAM" id="MobiDB-lite"/>
    </source>
</evidence>
<keyword evidence="9" id="KW-1185">Reference proteome</keyword>
<feature type="compositionally biased region" description="Basic and acidic residues" evidence="6">
    <location>
        <begin position="148"/>
        <end position="161"/>
    </location>
</feature>
<reference evidence="8" key="1">
    <citation type="submission" date="2016-04" db="EMBL/GenBank/DDBJ databases">
        <authorList>
            <person name="Nguyen H.D."/>
            <person name="Samba Siva P."/>
            <person name="Cullis J."/>
            <person name="Levesque C.A."/>
            <person name="Hambleton S."/>
        </authorList>
    </citation>
    <scope>NUCLEOTIDE SEQUENCE</scope>
    <source>
        <strain evidence="8">DAOMC 236426</strain>
    </source>
</reference>
<feature type="region of interest" description="Disordered" evidence="6">
    <location>
        <begin position="314"/>
        <end position="423"/>
    </location>
</feature>
<comment type="caution">
    <text evidence="8">The sequence shown here is derived from an EMBL/GenBank/DDBJ whole genome shotgun (WGS) entry which is preliminary data.</text>
</comment>
<feature type="compositionally biased region" description="Basic and acidic residues" evidence="6">
    <location>
        <begin position="739"/>
        <end position="753"/>
    </location>
</feature>
<feature type="compositionally biased region" description="Polar residues" evidence="6">
    <location>
        <begin position="677"/>
        <end position="694"/>
    </location>
</feature>